<sequence length="60" mass="6960">LITILLIDSSKSLVFIMPIMLTSAKVTIVIALYIKLKQQLVTYYINASFNYKNWPKVYSF</sequence>
<dbReference type="OrthoDB" id="3522001at2759"/>
<protein>
    <submittedName>
        <fullName evidence="2">Uncharacterized protein</fullName>
    </submittedName>
</protein>
<dbReference type="Proteomes" id="UP000717696">
    <property type="component" value="Unassembled WGS sequence"/>
</dbReference>
<dbReference type="EMBL" id="JAGMUU010000008">
    <property type="protein sequence ID" value="KAH7147201.1"/>
    <property type="molecule type" value="Genomic_DNA"/>
</dbReference>
<feature type="non-terminal residue" evidence="2">
    <location>
        <position position="1"/>
    </location>
</feature>
<comment type="caution">
    <text evidence="2">The sequence shown here is derived from an EMBL/GenBank/DDBJ whole genome shotgun (WGS) entry which is preliminary data.</text>
</comment>
<keyword evidence="1" id="KW-1133">Transmembrane helix</keyword>
<keyword evidence="1" id="KW-0812">Transmembrane</keyword>
<dbReference type="AlphaFoldDB" id="A0A9P9EY00"/>
<reference evidence="2" key="1">
    <citation type="journal article" date="2021" name="Nat. Commun.">
        <title>Genetic determinants of endophytism in the Arabidopsis root mycobiome.</title>
        <authorList>
            <person name="Mesny F."/>
            <person name="Miyauchi S."/>
            <person name="Thiergart T."/>
            <person name="Pickel B."/>
            <person name="Atanasova L."/>
            <person name="Karlsson M."/>
            <person name="Huettel B."/>
            <person name="Barry K.W."/>
            <person name="Haridas S."/>
            <person name="Chen C."/>
            <person name="Bauer D."/>
            <person name="Andreopoulos W."/>
            <person name="Pangilinan J."/>
            <person name="LaButti K."/>
            <person name="Riley R."/>
            <person name="Lipzen A."/>
            <person name="Clum A."/>
            <person name="Drula E."/>
            <person name="Henrissat B."/>
            <person name="Kohler A."/>
            <person name="Grigoriev I.V."/>
            <person name="Martin F.M."/>
            <person name="Hacquard S."/>
        </authorList>
    </citation>
    <scope>NUCLEOTIDE SEQUENCE</scope>
    <source>
        <strain evidence="2">MPI-CAGE-AT-0021</strain>
    </source>
</reference>
<feature type="transmembrane region" description="Helical" evidence="1">
    <location>
        <begin position="12"/>
        <end position="34"/>
    </location>
</feature>
<gene>
    <name evidence="2" type="ORF">B0J13DRAFT_442103</name>
</gene>
<name>A0A9P9EY00_9HYPO</name>
<proteinExistence type="predicted"/>
<evidence type="ECO:0000256" key="1">
    <source>
        <dbReference type="SAM" id="Phobius"/>
    </source>
</evidence>
<keyword evidence="3" id="KW-1185">Reference proteome</keyword>
<evidence type="ECO:0000313" key="3">
    <source>
        <dbReference type="Proteomes" id="UP000717696"/>
    </source>
</evidence>
<keyword evidence="1" id="KW-0472">Membrane</keyword>
<organism evidence="2 3">
    <name type="scientific">Dactylonectria estremocensis</name>
    <dbReference type="NCBI Taxonomy" id="1079267"/>
    <lineage>
        <taxon>Eukaryota</taxon>
        <taxon>Fungi</taxon>
        <taxon>Dikarya</taxon>
        <taxon>Ascomycota</taxon>
        <taxon>Pezizomycotina</taxon>
        <taxon>Sordariomycetes</taxon>
        <taxon>Hypocreomycetidae</taxon>
        <taxon>Hypocreales</taxon>
        <taxon>Nectriaceae</taxon>
        <taxon>Dactylonectria</taxon>
    </lineage>
</organism>
<accession>A0A9P9EY00</accession>
<evidence type="ECO:0000313" key="2">
    <source>
        <dbReference type="EMBL" id="KAH7147201.1"/>
    </source>
</evidence>